<evidence type="ECO:0000313" key="3">
    <source>
        <dbReference type="Proteomes" id="UP001221302"/>
    </source>
</evidence>
<feature type="transmembrane region" description="Helical" evidence="1">
    <location>
        <begin position="196"/>
        <end position="218"/>
    </location>
</feature>
<dbReference type="PANTHER" id="PTHR37305:SF1">
    <property type="entry name" value="MEMBRANE PROTEIN"/>
    <property type="match status" value="1"/>
</dbReference>
<feature type="transmembrane region" description="Helical" evidence="1">
    <location>
        <begin position="19"/>
        <end position="38"/>
    </location>
</feature>
<feature type="transmembrane region" description="Helical" evidence="1">
    <location>
        <begin position="164"/>
        <end position="189"/>
    </location>
</feature>
<feature type="transmembrane region" description="Helical" evidence="1">
    <location>
        <begin position="253"/>
        <end position="272"/>
    </location>
</feature>
<dbReference type="Proteomes" id="UP001221302">
    <property type="component" value="Unassembled WGS sequence"/>
</dbReference>
<dbReference type="AlphaFoldDB" id="A0AAE3P060"/>
<comment type="caution">
    <text evidence="2">The sequence shown here is derived from an EMBL/GenBank/DDBJ whole genome shotgun (WGS) entry which is preliminary data.</text>
</comment>
<keyword evidence="1" id="KW-0812">Transmembrane</keyword>
<accession>A0AAE3P060</accession>
<evidence type="ECO:0000313" key="2">
    <source>
        <dbReference type="EMBL" id="MDF1611302.1"/>
    </source>
</evidence>
<sequence>MITLINIELQKIFKKWRTYIGFIAVFVMTTIVQIALYLTQDDFIRSTTRALNDSFFLQGNFFNGYVVAYLILNAMFIHIPFLIVLVGGDLFAGEATAGTYRMVLTRPISKFNFVTSKFLAGFIYTFIFILFIVLISLLGSVLFFGTGELVSLKNKIIIFASNDVLWRLIGAYIYAILSMMTVMALSIFFSSMVSNAIGPIVSTMAVIIVFIILSAIPIEVLQNLRPYFFTSHLSQWNEFFNDPIDYNEIKNSAIILFAHIIALYGLTTFIFLKKDILS</sequence>
<keyword evidence="3" id="KW-1185">Reference proteome</keyword>
<protein>
    <submittedName>
        <fullName evidence="2">ABC transporter permease</fullName>
    </submittedName>
</protein>
<feature type="transmembrane region" description="Helical" evidence="1">
    <location>
        <begin position="118"/>
        <end position="144"/>
    </location>
</feature>
<dbReference type="RefSeq" id="WP_321535068.1">
    <property type="nucleotide sequence ID" value="NZ_JARGDL010000003.1"/>
</dbReference>
<proteinExistence type="predicted"/>
<gene>
    <name evidence="2" type="ORF">P0M35_04005</name>
</gene>
<keyword evidence="1" id="KW-1133">Transmembrane helix</keyword>
<name>A0AAE3P060_9BACT</name>
<reference evidence="2" key="1">
    <citation type="submission" date="2023-03" db="EMBL/GenBank/DDBJ databases">
        <title>Stygiobacter electus gen. nov., sp. nov., facultatively anaerobic thermotolerant bacterium of the class Ignavibacteria from a well of Yessentuki mineral water deposit.</title>
        <authorList>
            <person name="Podosokorskaya O.A."/>
            <person name="Elcheninov A.G."/>
            <person name="Petrova N.F."/>
            <person name="Zavarzina D.G."/>
            <person name="Kublanov I.V."/>
            <person name="Merkel A.Y."/>
        </authorList>
    </citation>
    <scope>NUCLEOTIDE SEQUENCE</scope>
    <source>
        <strain evidence="2">09-Me</strain>
    </source>
</reference>
<evidence type="ECO:0000256" key="1">
    <source>
        <dbReference type="SAM" id="Phobius"/>
    </source>
</evidence>
<dbReference type="EMBL" id="JARGDL010000003">
    <property type="protein sequence ID" value="MDF1611302.1"/>
    <property type="molecule type" value="Genomic_DNA"/>
</dbReference>
<organism evidence="2 3">
    <name type="scientific">Stygiobacter electus</name>
    <dbReference type="NCBI Taxonomy" id="3032292"/>
    <lineage>
        <taxon>Bacteria</taxon>
        <taxon>Pseudomonadati</taxon>
        <taxon>Ignavibacteriota</taxon>
        <taxon>Ignavibacteria</taxon>
        <taxon>Ignavibacteriales</taxon>
        <taxon>Melioribacteraceae</taxon>
        <taxon>Stygiobacter</taxon>
    </lineage>
</organism>
<dbReference type="Pfam" id="PF12679">
    <property type="entry name" value="ABC2_membrane_2"/>
    <property type="match status" value="1"/>
</dbReference>
<dbReference type="PANTHER" id="PTHR37305">
    <property type="entry name" value="INTEGRAL MEMBRANE PROTEIN-RELATED"/>
    <property type="match status" value="1"/>
</dbReference>
<keyword evidence="1" id="KW-0472">Membrane</keyword>